<feature type="compositionally biased region" description="Pro residues" evidence="1">
    <location>
        <begin position="27"/>
        <end position="42"/>
    </location>
</feature>
<reference evidence="2" key="1">
    <citation type="submission" date="2020-05" db="EMBL/GenBank/DDBJ databases">
        <title>Phylogenomic resolution of chytrid fungi.</title>
        <authorList>
            <person name="Stajich J.E."/>
            <person name="Amses K."/>
            <person name="Simmons R."/>
            <person name="Seto K."/>
            <person name="Myers J."/>
            <person name="Bonds A."/>
            <person name="Quandt C.A."/>
            <person name="Barry K."/>
            <person name="Liu P."/>
            <person name="Grigoriev I."/>
            <person name="Longcore J.E."/>
            <person name="James T.Y."/>
        </authorList>
    </citation>
    <scope>NUCLEOTIDE SEQUENCE</scope>
    <source>
        <strain evidence="2">JEL0318</strain>
    </source>
</reference>
<name>A0AAD5S908_9FUNG</name>
<organism evidence="2 3">
    <name type="scientific">Rhizophlyctis rosea</name>
    <dbReference type="NCBI Taxonomy" id="64517"/>
    <lineage>
        <taxon>Eukaryota</taxon>
        <taxon>Fungi</taxon>
        <taxon>Fungi incertae sedis</taxon>
        <taxon>Chytridiomycota</taxon>
        <taxon>Chytridiomycota incertae sedis</taxon>
        <taxon>Chytridiomycetes</taxon>
        <taxon>Rhizophlyctidales</taxon>
        <taxon>Rhizophlyctidaceae</taxon>
        <taxon>Rhizophlyctis</taxon>
    </lineage>
</organism>
<evidence type="ECO:0000313" key="2">
    <source>
        <dbReference type="EMBL" id="KAJ3047739.1"/>
    </source>
</evidence>
<keyword evidence="3" id="KW-1185">Reference proteome</keyword>
<proteinExistence type="predicted"/>
<dbReference type="Proteomes" id="UP001212841">
    <property type="component" value="Unassembled WGS sequence"/>
</dbReference>
<evidence type="ECO:0000256" key="1">
    <source>
        <dbReference type="SAM" id="MobiDB-lite"/>
    </source>
</evidence>
<dbReference type="AlphaFoldDB" id="A0AAD5S908"/>
<feature type="compositionally biased region" description="Low complexity" evidence="1">
    <location>
        <begin position="43"/>
        <end position="53"/>
    </location>
</feature>
<feature type="non-terminal residue" evidence="2">
    <location>
        <position position="216"/>
    </location>
</feature>
<protein>
    <submittedName>
        <fullName evidence="2">Uncharacterized protein</fullName>
    </submittedName>
</protein>
<feature type="region of interest" description="Disordered" evidence="1">
    <location>
        <begin position="1"/>
        <end position="112"/>
    </location>
</feature>
<dbReference type="EMBL" id="JADGJD010000907">
    <property type="protein sequence ID" value="KAJ3047739.1"/>
    <property type="molecule type" value="Genomic_DNA"/>
</dbReference>
<sequence>MSSTSNTNNNPPNTLPTIPPTASSSPEPAPATTPSPSKPTPTPKHSSSPSSSPKNKKKSPKSSKPSPEIRADYLPDSHKHSTTPPRSPPQQKRQKKNKGYQGPVAQVSNPTGTINITIPASLQRVAKASNVQFLNYDMAVEPSSLPGNTKEEKERNLSDVKGKVNAAAAAVNYRLRWVTAAEGERLSRWQDDNRDDEIVRARRDAAISGDPRGGRG</sequence>
<feature type="compositionally biased region" description="Low complexity" evidence="1">
    <location>
        <begin position="1"/>
        <end position="12"/>
    </location>
</feature>
<gene>
    <name evidence="2" type="ORF">HK097_011251</name>
</gene>
<accession>A0AAD5S908</accession>
<comment type="caution">
    <text evidence="2">The sequence shown here is derived from an EMBL/GenBank/DDBJ whole genome shotgun (WGS) entry which is preliminary data.</text>
</comment>
<evidence type="ECO:0000313" key="3">
    <source>
        <dbReference type="Proteomes" id="UP001212841"/>
    </source>
</evidence>
<feature type="compositionally biased region" description="Basic and acidic residues" evidence="1">
    <location>
        <begin position="67"/>
        <end position="79"/>
    </location>
</feature>